<gene>
    <name evidence="11" type="primary">Piso0_000755</name>
    <name evidence="11" type="ORF">GNLVRS01_PISO0D03413g</name>
</gene>
<evidence type="ECO:0000256" key="6">
    <source>
        <dbReference type="ARBA" id="ARBA00044511"/>
    </source>
</evidence>
<sequence length="775" mass="89166">MIVRNVVFKSRLRAPRGRLQTSSCEQSRSIFMVRSKKQTKAVDRNSTKRNEKILDFVKDEDYRKAKQREAEYKKRLQELKNLTAEVSQMLDRNKKEEELKNLPMASDLRKDSESVYQRLEDSGQDSSRQVTNTASLASSGTDDFNAAQRTLLTPSIELPETIKERLGLAVKFLVTKHNQNWSLVLQQLQLAGGFKDVPPKDVRKFLYAMPLGDVAKLHHIIEQMLVEADIEISPKILNVFISGLSQGGTISDQNLGKIETYVSRIYELNKGKKLPRDTYELMIRVHGKRNDLEKINHFLGEMKANKLEPSPVIYLDILSTCVYKARDHKQAVEIFDTLKFLSQKTKPDTRAYQDIIVSYVNNNDIEKALDLYREMLNTGVSVNQKILVALAKGCISREELKLKAWDFMFDIYNNGWEPSLETYEYMMYLASKDFDVSFTRALYSKLNESGSLTAKAFTFLMLAYSRAAVACKIDCPPSSITFHETGRIFRRNILSDLKYTGSSDKDESVNLPFLPFLDLKTKREILAESSAMWAYTLIHNPEFINSENTNTYLNIAAHIGSIEDFEERFNSTTYLDVAQNENQTRFIIDESEINTSKDDDNNEDTDLSKTKTRDKNSMTTSPLLQQLGKTPNLSVKKVARTSLTYVIALNAAGNCKNYPFAQKIWVERGLFRKSPSFTNLSRDKKNKLDFEFASAMVSSLAEMNLLQDALAILVSTEYQFKWTWRELHKLYEKAEMHGHDKLCKTIKGIVHRAQINFEGKLRRRDYREYVKNRGY</sequence>
<dbReference type="STRING" id="559304.G8YPZ1"/>
<dbReference type="InParanoid" id="G8YPZ1"/>
<evidence type="ECO:0000256" key="7">
    <source>
        <dbReference type="ARBA" id="ARBA00044527"/>
    </source>
</evidence>
<dbReference type="Proteomes" id="UP000005222">
    <property type="component" value="Chromosome D"/>
</dbReference>
<feature type="region of interest" description="Disordered" evidence="9">
    <location>
        <begin position="94"/>
        <end position="141"/>
    </location>
</feature>
<dbReference type="GO" id="GO:0005739">
    <property type="term" value="C:mitochondrion"/>
    <property type="evidence" value="ECO:0007669"/>
    <property type="project" value="UniProtKB-SubCell"/>
</dbReference>
<dbReference type="GO" id="GO:0008380">
    <property type="term" value="P:RNA splicing"/>
    <property type="evidence" value="ECO:0007669"/>
    <property type="project" value="UniProtKB-KW"/>
</dbReference>
<dbReference type="OMA" id="ESSAIWA"/>
<organism evidence="11 12">
    <name type="scientific">Pichia sorbitophila (strain ATCC MYA-4447 / BCRC 22081 / CBS 7064 / NBRC 10061 / NRRL Y-12695)</name>
    <name type="common">Hybrid yeast</name>
    <dbReference type="NCBI Taxonomy" id="559304"/>
    <lineage>
        <taxon>Eukaryota</taxon>
        <taxon>Fungi</taxon>
        <taxon>Dikarya</taxon>
        <taxon>Ascomycota</taxon>
        <taxon>Saccharomycotina</taxon>
        <taxon>Pichiomycetes</taxon>
        <taxon>Debaryomycetaceae</taxon>
        <taxon>Millerozyma</taxon>
    </lineage>
</organism>
<evidence type="ECO:0000256" key="2">
    <source>
        <dbReference type="ARBA" id="ARBA00006192"/>
    </source>
</evidence>
<evidence type="ECO:0000256" key="1">
    <source>
        <dbReference type="ARBA" id="ARBA00004173"/>
    </source>
</evidence>
<dbReference type="NCBIfam" id="TIGR00756">
    <property type="entry name" value="PPR"/>
    <property type="match status" value="2"/>
</dbReference>
<evidence type="ECO:0000256" key="9">
    <source>
        <dbReference type="SAM" id="MobiDB-lite"/>
    </source>
</evidence>
<feature type="repeat" description="PPR" evidence="8">
    <location>
        <begin position="348"/>
        <end position="382"/>
    </location>
</feature>
<name>G8YPZ1_PICSO</name>
<evidence type="ECO:0000313" key="11">
    <source>
        <dbReference type="EMBL" id="CCE78726.1"/>
    </source>
</evidence>
<dbReference type="InterPro" id="IPR011990">
    <property type="entry name" value="TPR-like_helical_dom_sf"/>
</dbReference>
<feature type="compositionally biased region" description="Basic and acidic residues" evidence="9">
    <location>
        <begin position="107"/>
        <end position="121"/>
    </location>
</feature>
<dbReference type="Gene3D" id="1.25.40.10">
    <property type="entry name" value="Tetratricopeptide repeat domain"/>
    <property type="match status" value="1"/>
</dbReference>
<dbReference type="InterPro" id="IPR033443">
    <property type="entry name" value="PROP1-like_PPR_dom"/>
</dbReference>
<dbReference type="InterPro" id="IPR002885">
    <property type="entry name" value="PPR_rpt"/>
</dbReference>
<evidence type="ECO:0000256" key="5">
    <source>
        <dbReference type="ARBA" id="ARBA00044493"/>
    </source>
</evidence>
<dbReference type="OrthoDB" id="185373at2759"/>
<dbReference type="HOGENOM" id="CLU_019745_0_0_1"/>
<keyword evidence="12" id="KW-1185">Reference proteome</keyword>
<dbReference type="EMBL" id="FO082056">
    <property type="protein sequence ID" value="CCE78726.1"/>
    <property type="molecule type" value="Genomic_DNA"/>
</dbReference>
<dbReference type="AlphaFoldDB" id="G8YPZ1"/>
<evidence type="ECO:0000259" key="10">
    <source>
        <dbReference type="Pfam" id="PF17177"/>
    </source>
</evidence>
<reference evidence="11 12" key="1">
    <citation type="journal article" date="2012" name="G3 (Bethesda)">
        <title>Pichia sorbitophila, an interspecies yeast hybrid reveals early steps of genome resolution following polyploidization.</title>
        <authorList>
            <person name="Leh Louis V."/>
            <person name="Despons L."/>
            <person name="Friedrich A."/>
            <person name="Martin T."/>
            <person name="Durrens P."/>
            <person name="Casaregola S."/>
            <person name="Neuveglise C."/>
            <person name="Fairhead C."/>
            <person name="Marck C."/>
            <person name="Cruz J.A."/>
            <person name="Straub M.L."/>
            <person name="Kugler V."/>
            <person name="Sacerdot C."/>
            <person name="Uzunov Z."/>
            <person name="Thierry A."/>
            <person name="Weiss S."/>
            <person name="Bleykasten C."/>
            <person name="De Montigny J."/>
            <person name="Jacques N."/>
            <person name="Jung P."/>
            <person name="Lemaire M."/>
            <person name="Mallet S."/>
            <person name="Morel G."/>
            <person name="Richard G.F."/>
            <person name="Sarkar A."/>
            <person name="Savel G."/>
            <person name="Schacherer J."/>
            <person name="Seret M.L."/>
            <person name="Talla E."/>
            <person name="Samson G."/>
            <person name="Jubin C."/>
            <person name="Poulain J."/>
            <person name="Vacherie B."/>
            <person name="Barbe V."/>
            <person name="Pelletier E."/>
            <person name="Sherman D.J."/>
            <person name="Westhof E."/>
            <person name="Weissenbach J."/>
            <person name="Baret P.V."/>
            <person name="Wincker P."/>
            <person name="Gaillardin C."/>
            <person name="Dujon B."/>
            <person name="Souciet J.L."/>
        </authorList>
    </citation>
    <scope>NUCLEOTIDE SEQUENCE [LARGE SCALE GENOMIC DNA]</scope>
    <source>
        <strain evidence="12">ATCC MYA-4447 / BCRC 22081 / CBS 7064 / NBRC 10061 / NRRL Y-12695</strain>
    </source>
</reference>
<dbReference type="FunCoup" id="G8YPZ1">
    <property type="interactions" value="202"/>
</dbReference>
<accession>G8YPZ1</accession>
<dbReference type="PROSITE" id="PS51375">
    <property type="entry name" value="PPR"/>
    <property type="match status" value="1"/>
</dbReference>
<proteinExistence type="inferred from homology"/>
<dbReference type="PANTHER" id="PTHR47447:SF24">
    <property type="entry name" value="PENTATRICOPEPTIDE REPEAT-CONTAINING PROTEIN"/>
    <property type="match status" value="1"/>
</dbReference>
<evidence type="ECO:0000313" key="12">
    <source>
        <dbReference type="Proteomes" id="UP000005222"/>
    </source>
</evidence>
<comment type="function">
    <text evidence="5">Regulates mitochondrial small subunit maturation by controlling 15S rRNA 5'-end processing. Localizes to the 5' precursor of the 15S rRNA in a position that is subsequently occupied by mS47 in the mature yeast mtSSU. Uses structure and sequence-specific RNA recognition, binding to a single-stranded region of the precursor and specifically recognizing bases -6 to -1. The exchange of Ccm1 for mS47 is coupled to the irreversible removal of precursor rRNA that is accompanied by conformational changes of the mitoribosomal proteins uS5m and mS26. These conformational changes signal completion of 5'-end rRNA processing through protection of the mature 5'-end of the 15S rRNA and stabilization of mS47. The removal of the 5' precursor together with the dissociation of Ccm1 may be catalyzed by the 5'-3' exoribonuclease Pet127. Involved in the specific removal of group I introns in mitochondrial encoded transcripts.</text>
</comment>
<keyword evidence="3" id="KW-0677">Repeat</keyword>
<dbReference type="Pfam" id="PF17177">
    <property type="entry name" value="PPR_long"/>
    <property type="match status" value="1"/>
</dbReference>
<evidence type="ECO:0000256" key="3">
    <source>
        <dbReference type="ARBA" id="ARBA00022737"/>
    </source>
</evidence>
<evidence type="ECO:0000256" key="8">
    <source>
        <dbReference type="PROSITE-ProRule" id="PRU00708"/>
    </source>
</evidence>
<comment type="similarity">
    <text evidence="2">Belongs to the CCM1 family.</text>
</comment>
<feature type="region of interest" description="Disordered" evidence="9">
    <location>
        <begin position="590"/>
        <end position="623"/>
    </location>
</feature>
<evidence type="ECO:0000256" key="4">
    <source>
        <dbReference type="ARBA" id="ARBA00023187"/>
    </source>
</evidence>
<feature type="compositionally biased region" description="Basic and acidic residues" evidence="9">
    <location>
        <begin position="606"/>
        <end position="616"/>
    </location>
</feature>
<dbReference type="PANTHER" id="PTHR47447">
    <property type="entry name" value="OS03G0856100 PROTEIN"/>
    <property type="match status" value="1"/>
</dbReference>
<comment type="subunit">
    <text evidence="6">Binds to mitochondrial small subunit 15S rRNA.</text>
</comment>
<protein>
    <recommendedName>
        <fullName evidence="7">Mitochondrial 15S rRNA processing factor CCM1</fullName>
    </recommendedName>
</protein>
<keyword evidence="4" id="KW-0507">mRNA processing</keyword>
<feature type="domain" description="PROP1-like PPR" evidence="10">
    <location>
        <begin position="291"/>
        <end position="397"/>
    </location>
</feature>
<comment type="subcellular location">
    <subcellularLocation>
        <location evidence="1">Mitochondrion</location>
    </subcellularLocation>
</comment>
<keyword evidence="4" id="KW-0508">mRNA splicing</keyword>
<dbReference type="eggNOG" id="ENOG502QUX2">
    <property type="taxonomic scope" value="Eukaryota"/>
</dbReference>
<feature type="compositionally biased region" description="Polar residues" evidence="9">
    <location>
        <begin position="124"/>
        <end position="141"/>
    </location>
</feature>